<dbReference type="AlphaFoldDB" id="A0A6M0RTN9"/>
<dbReference type="Gene3D" id="3.90.79.10">
    <property type="entry name" value="Nucleoside Triphosphate Pyrophosphohydrolase"/>
    <property type="match status" value="1"/>
</dbReference>
<dbReference type="PANTHER" id="PTHR43736:SF1">
    <property type="entry name" value="DIHYDRONEOPTERIN TRIPHOSPHATE DIPHOSPHATASE"/>
    <property type="match status" value="1"/>
</dbReference>
<dbReference type="RefSeq" id="WP_163668450.1">
    <property type="nucleotide sequence ID" value="NZ_QXHD01000004.1"/>
</dbReference>
<organism evidence="3 4">
    <name type="scientific">Adonisia turfae CCMR0081</name>
    <dbReference type="NCBI Taxonomy" id="2292702"/>
    <lineage>
        <taxon>Bacteria</taxon>
        <taxon>Bacillati</taxon>
        <taxon>Cyanobacteriota</taxon>
        <taxon>Adonisia</taxon>
        <taxon>Adonisia turfae</taxon>
    </lineage>
</organism>
<feature type="domain" description="Nudix hydrolase" evidence="2">
    <location>
        <begin position="4"/>
        <end position="140"/>
    </location>
</feature>
<dbReference type="EMBL" id="QXHD01000004">
    <property type="protein sequence ID" value="NEZ59133.1"/>
    <property type="molecule type" value="Genomic_DNA"/>
</dbReference>
<evidence type="ECO:0000259" key="2">
    <source>
        <dbReference type="PROSITE" id="PS51462"/>
    </source>
</evidence>
<keyword evidence="4" id="KW-1185">Reference proteome</keyword>
<dbReference type="Pfam" id="PF00293">
    <property type="entry name" value="NUDIX"/>
    <property type="match status" value="1"/>
</dbReference>
<comment type="similarity">
    <text evidence="1">Belongs to the Nudix hydrolase family.</text>
</comment>
<name>A0A6M0RTN9_9CYAN</name>
<dbReference type="InterPro" id="IPR000086">
    <property type="entry name" value="NUDIX_hydrolase_dom"/>
</dbReference>
<dbReference type="PANTHER" id="PTHR43736">
    <property type="entry name" value="ADP-RIBOSE PYROPHOSPHATASE"/>
    <property type="match status" value="1"/>
</dbReference>
<reference evidence="3 4" key="1">
    <citation type="journal article" date="2020" name="Microb. Ecol.">
        <title>Ecogenomics of the Marine Benthic Filamentous Cyanobacterium Adonisia.</title>
        <authorList>
            <person name="Walter J.M."/>
            <person name="Coutinho F.H."/>
            <person name="Leomil L."/>
            <person name="Hargreaves P.I."/>
            <person name="Campeao M.E."/>
            <person name="Vieira V.V."/>
            <person name="Silva B.S."/>
            <person name="Fistarol G.O."/>
            <person name="Salomon P.S."/>
            <person name="Sawabe T."/>
            <person name="Mino S."/>
            <person name="Hosokawa M."/>
            <person name="Miyashita H."/>
            <person name="Maruyama F."/>
            <person name="van Verk M.C."/>
            <person name="Dutilh B.E."/>
            <person name="Thompson C.C."/>
            <person name="Thompson F.L."/>
        </authorList>
    </citation>
    <scope>NUCLEOTIDE SEQUENCE [LARGE SCALE GENOMIC DNA]</scope>
    <source>
        <strain evidence="3 4">CCMR0081</strain>
    </source>
</reference>
<dbReference type="CDD" id="cd18882">
    <property type="entry name" value="NUDIX_Hydrolase"/>
    <property type="match status" value="1"/>
</dbReference>
<protein>
    <submittedName>
        <fullName evidence="3">NUDIX domain-containing protein</fullName>
    </submittedName>
</protein>
<gene>
    <name evidence="3" type="ORF">DXZ20_26515</name>
</gene>
<comment type="caution">
    <text evidence="3">The sequence shown here is derived from an EMBL/GenBank/DDBJ whole genome shotgun (WGS) entry which is preliminary data.</text>
</comment>
<dbReference type="InterPro" id="IPR015797">
    <property type="entry name" value="NUDIX_hydrolase-like_dom_sf"/>
</dbReference>
<dbReference type="PROSITE" id="PS51462">
    <property type="entry name" value="NUDIX"/>
    <property type="match status" value="1"/>
</dbReference>
<dbReference type="SUPFAM" id="SSF55811">
    <property type="entry name" value="Nudix"/>
    <property type="match status" value="1"/>
</dbReference>
<accession>A0A6M0RTN9</accession>
<sequence>MTGGKVEVAMAIIYQNDRFLMQLRDDLPTILFPGHWGFFGGHLDPGEDPETGVLRELQEEIDYTPTTITLFERSEDERVVRHFYHTELTVSVADLTLNEGQDLGLCTIEDVQRGYKYAPKLGEDRPLGAPHQKVLLTFIDQL</sequence>
<proteinExistence type="inferred from homology"/>
<evidence type="ECO:0000313" key="4">
    <source>
        <dbReference type="Proteomes" id="UP000481033"/>
    </source>
</evidence>
<dbReference type="Proteomes" id="UP000481033">
    <property type="component" value="Unassembled WGS sequence"/>
</dbReference>
<evidence type="ECO:0000313" key="3">
    <source>
        <dbReference type="EMBL" id="NEZ59133.1"/>
    </source>
</evidence>
<evidence type="ECO:0000256" key="1">
    <source>
        <dbReference type="ARBA" id="ARBA00005582"/>
    </source>
</evidence>